<feature type="region of interest" description="Disordered" evidence="1">
    <location>
        <begin position="752"/>
        <end position="776"/>
    </location>
</feature>
<dbReference type="NCBIfam" id="TIGR03696">
    <property type="entry name" value="Rhs_assc_core"/>
    <property type="match status" value="1"/>
</dbReference>
<feature type="region of interest" description="Disordered" evidence="1">
    <location>
        <begin position="1400"/>
        <end position="1473"/>
    </location>
</feature>
<gene>
    <name evidence="2" type="ORF">ALQ65_04812</name>
</gene>
<feature type="region of interest" description="Disordered" evidence="1">
    <location>
        <begin position="970"/>
        <end position="995"/>
    </location>
</feature>
<dbReference type="InterPro" id="IPR031325">
    <property type="entry name" value="RHS_repeat"/>
</dbReference>
<reference evidence="2 3" key="1">
    <citation type="submission" date="2018-08" db="EMBL/GenBank/DDBJ databases">
        <title>Recombination of ecologically and evolutionarily significant loci maintains genetic cohesion in the Pseudomonas syringae species complex.</title>
        <authorList>
            <person name="Dillon M."/>
            <person name="Thakur S."/>
            <person name="Almeida R.N.D."/>
            <person name="Weir B.S."/>
            <person name="Guttman D.S."/>
        </authorList>
    </citation>
    <scope>NUCLEOTIDE SEQUENCE [LARGE SCALE GENOMIC DNA]</scope>
    <source>
        <strain evidence="2 3">ICMP 12341</strain>
    </source>
</reference>
<dbReference type="InterPro" id="IPR022385">
    <property type="entry name" value="Rhs_assc_core"/>
</dbReference>
<dbReference type="PANTHER" id="PTHR32305">
    <property type="match status" value="1"/>
</dbReference>
<name>A0A0P9LM78_9PSED</name>
<dbReference type="PANTHER" id="PTHR32305:SF15">
    <property type="entry name" value="PROTEIN RHSA-RELATED"/>
    <property type="match status" value="1"/>
</dbReference>
<dbReference type="EMBL" id="RBOV01000378">
    <property type="protein sequence ID" value="RMN07198.1"/>
    <property type="molecule type" value="Genomic_DNA"/>
</dbReference>
<sequence length="1585" mass="176775">MHLAPGVLDMTTSTSVHSNAFNFMSYLQSGVDPRTGQYTVSINLPEVKSNGLRGPVVPLVLSYNPLNVQDSGFGLGWNLQLSQYDPGTRIVSLGSGETFKVEGSLGDQLWMPEKKLDSFHFYKQDDTRYRVVHKSGQVEELEVLGSLGNRIALPVRIYSPEGHGITLHYASFGAYQMLSEVVDDDGQVILTITRDSTSVRLLLYGAPKADAEFVMILSGSNRNVARIELPTANKASWRFTYSIIRGHSCIASVDTPVGGHEDVFYQDSGHQFPLSAGREPLPRVTRHLTTPGFLQPEVDVRYTYKDGAGRERNFLGAGLDIAWEDDGLDNLYRYLGAAPYLYSSTETLRVNDVDIRSIERVFNQFHLLALETTRQNLSILEVDTRYYIEEGKPFDQQPNYCQLPKEVRTTWRLSPDGSVPRTEIVSSDYDSYGNLLAQTQANGVTETSEWYSVSGEDGCPPDPDGFVRTLKAKSVVPAQSDYGHALVLVTRYRYKALPALAGSGQNLWLAAESETLLQQTTDGEKELQQTTYTYIEDNPYDAFQYGRIRHQSVTLEGLSTTTDYRYDLLQDPDFDQTVQQTLQIVTGFDMTQKVIRLEHSLFTGEPLLNRDDNDVEIRYDYDNLRRVVSETVSPNKEEYKATRHYEYQLCAVKTDQAEQRLFDVKNVQTTSRFDGLGRVIYEARADADNPDVHRRLDLRQTYEAAYDAWGDKVEETSYDWLDQQKRALTNYFEYDDWDQQLSVTGPDGVTTIEQTDPVGTQASNGPIQRRWTESNDGLQTSEVSETWLNLFDEPTRSVRLDRLDWLSEPVSLSRYQYDGLGRLVKEVSGLPTRERSTTYAYDVFDRVTANTLPDGAVVRRRYAPHSGEDLPAWIGVDHNGKSSVLGEQKFDGLDRIVTSITGGRERELSYTSDLMQPKTVKLPSERQIDYDYLPELGDEPLKRTQSDTVARLKLTADYTYDPQNARLIGSSEQGEELQREYYSTGSLKSEQRTSQGIENTMHYRYSRLGLPLSYIDVLGQEQLSVYDDFGRLAQTSLGEVVSDFTYDTFGRTASIATLDSSSNGQVEISLEYDAQGREAQRTFTINGANQQMVQVYDDVDQMVERTLSEGAVIIREEHYGYDLCGRLTQYDCSGKQRPVDPYGMTISRQVFSFDGLNNLTLVTTTFDGGRNRARYFYEGIDPAQLTRVTNTQLAWVNARLIPVNKNDSTYPPEIRLTYDPDGNLITDEAGRLLSYDPLGRLLEVSMPAGDVRYRYDPQDRLAGETGEQRFYRDGVLASQLGASQNSTYMRGDGYLLAEQQGSDALLFSTSISNSVLSEVHPDGVSNRSYTVYGHSSGDNPPAGRLGYNGELHETETGWQLLGNGYRAYNPVLMRFHSPDSLSPFGEGGLNAYAYGEGDSVNGVDPTGHMLRRPTGPPLKSSLRSGSPQQNNVKKNVRFETPEANNRAGISNSQGSTVDAGGNQPGTSRKPRHSVLVAKTSESASSEPVAPRKAVLVVSTSESAQLGQAGRRNAVLIPRGASDANSSSSGSSSGVVFDEIAMTTQIDRQALVEQWVLDVSQIFSASNNVSPIVQSANGANSNIRRS</sequence>
<feature type="compositionally biased region" description="Polar residues" evidence="1">
    <location>
        <begin position="981"/>
        <end position="995"/>
    </location>
</feature>
<evidence type="ECO:0000256" key="1">
    <source>
        <dbReference type="SAM" id="MobiDB-lite"/>
    </source>
</evidence>
<evidence type="ECO:0000313" key="3">
    <source>
        <dbReference type="Proteomes" id="UP000271468"/>
    </source>
</evidence>
<organism evidence="2 3">
    <name type="scientific">Pseudomonas syringae pv. coriandricola</name>
    <dbReference type="NCBI Taxonomy" id="264453"/>
    <lineage>
        <taxon>Bacteria</taxon>
        <taxon>Pseudomonadati</taxon>
        <taxon>Pseudomonadota</taxon>
        <taxon>Gammaproteobacteria</taxon>
        <taxon>Pseudomonadales</taxon>
        <taxon>Pseudomonadaceae</taxon>
        <taxon>Pseudomonas</taxon>
    </lineage>
</organism>
<dbReference type="InterPro" id="IPR050708">
    <property type="entry name" value="T6SS_VgrG/RHS"/>
</dbReference>
<feature type="compositionally biased region" description="Polar residues" evidence="1">
    <location>
        <begin position="752"/>
        <end position="766"/>
    </location>
</feature>
<dbReference type="Proteomes" id="UP000271468">
    <property type="component" value="Unassembled WGS sequence"/>
</dbReference>
<dbReference type="NCBIfam" id="TIGR01643">
    <property type="entry name" value="YD_repeat_2x"/>
    <property type="match status" value="1"/>
</dbReference>
<accession>A0A0P9LM78</accession>
<proteinExistence type="predicted"/>
<dbReference type="InterPro" id="IPR006530">
    <property type="entry name" value="YD"/>
</dbReference>
<feature type="compositionally biased region" description="Polar residues" evidence="1">
    <location>
        <begin position="1421"/>
        <end position="1433"/>
    </location>
</feature>
<comment type="caution">
    <text evidence="2">The sequence shown here is derived from an EMBL/GenBank/DDBJ whole genome shotgun (WGS) entry which is preliminary data.</text>
</comment>
<feature type="compositionally biased region" description="Polar residues" evidence="1">
    <location>
        <begin position="1447"/>
        <end position="1456"/>
    </location>
</feature>
<dbReference type="Gene3D" id="2.180.10.10">
    <property type="entry name" value="RHS repeat-associated core"/>
    <property type="match status" value="2"/>
</dbReference>
<dbReference type="Pfam" id="PF05593">
    <property type="entry name" value="RHS_repeat"/>
    <property type="match status" value="1"/>
</dbReference>
<evidence type="ECO:0000313" key="2">
    <source>
        <dbReference type="EMBL" id="RMN07198.1"/>
    </source>
</evidence>
<protein>
    <submittedName>
        <fullName evidence="2">YD repeat protein</fullName>
    </submittedName>
</protein>